<dbReference type="SUPFAM" id="SSF53649">
    <property type="entry name" value="Alkaline phosphatase-like"/>
    <property type="match status" value="1"/>
</dbReference>
<sequence length="317" mass="35936">MFLSILFHIQTIAFSGGNNLKIAAPEAKVYRTKNVIVVVVDGPRYSETWGSKNQEHIPRMAHDLAKAGVINTAFYNTGPTYTNAGHAAITTGFYQQINNAGRELPRNPNFMQLWLQHRGNSNNKAWIVTSKDKLHILADTRNKTYHGKFLPMINCGINGPGSGYRTDSVTLRISRQILQQEKPNLLLVNFKEPDSRAHSNDWEGYLQGIKTTDEYVYQLWKFLEEDEHYRGTTTLIVTNDHGRHPDGHADGFVSHGDKCQGCRHLNFYASGPDFKKNTILKTSYNQTDIPVTIAELLGFRIPKSKGKIMWELFSEKP</sequence>
<dbReference type="Proteomes" id="UP001596161">
    <property type="component" value="Unassembled WGS sequence"/>
</dbReference>
<accession>A0ABW0E7V1</accession>
<dbReference type="InterPro" id="IPR017850">
    <property type="entry name" value="Alkaline_phosphatase_core_sf"/>
</dbReference>
<evidence type="ECO:0000313" key="2">
    <source>
        <dbReference type="EMBL" id="MFC5270452.1"/>
    </source>
</evidence>
<dbReference type="PANTHER" id="PTHR10151:SF120">
    <property type="entry name" value="BIS(5'-ADENOSYL)-TRIPHOSPHATASE"/>
    <property type="match status" value="1"/>
</dbReference>
<organism evidence="2 3">
    <name type="scientific">Adhaeribacter terreus</name>
    <dbReference type="NCBI Taxonomy" id="529703"/>
    <lineage>
        <taxon>Bacteria</taxon>
        <taxon>Pseudomonadati</taxon>
        <taxon>Bacteroidota</taxon>
        <taxon>Cytophagia</taxon>
        <taxon>Cytophagales</taxon>
        <taxon>Hymenobacteraceae</taxon>
        <taxon>Adhaeribacter</taxon>
    </lineage>
</organism>
<evidence type="ECO:0000313" key="3">
    <source>
        <dbReference type="Proteomes" id="UP001596161"/>
    </source>
</evidence>
<comment type="caution">
    <text evidence="2">The sequence shown here is derived from an EMBL/GenBank/DDBJ whole genome shotgun (WGS) entry which is preliminary data.</text>
</comment>
<dbReference type="InterPro" id="IPR000917">
    <property type="entry name" value="Sulfatase_N"/>
</dbReference>
<feature type="domain" description="Sulfatase N-terminal" evidence="1">
    <location>
        <begin position="33"/>
        <end position="298"/>
    </location>
</feature>
<dbReference type="EMBL" id="JBHSKT010000003">
    <property type="protein sequence ID" value="MFC5270452.1"/>
    <property type="molecule type" value="Genomic_DNA"/>
</dbReference>
<protein>
    <submittedName>
        <fullName evidence="2">Alkaline phosphatase family protein</fullName>
    </submittedName>
</protein>
<reference evidence="3" key="1">
    <citation type="journal article" date="2019" name="Int. J. Syst. Evol. Microbiol.">
        <title>The Global Catalogue of Microorganisms (GCM) 10K type strain sequencing project: providing services to taxonomists for standard genome sequencing and annotation.</title>
        <authorList>
            <consortium name="The Broad Institute Genomics Platform"/>
            <consortium name="The Broad Institute Genome Sequencing Center for Infectious Disease"/>
            <person name="Wu L."/>
            <person name="Ma J."/>
        </authorList>
    </citation>
    <scope>NUCLEOTIDE SEQUENCE [LARGE SCALE GENOMIC DNA]</scope>
    <source>
        <strain evidence="3">KACC 12602</strain>
    </source>
</reference>
<name>A0ABW0E7V1_9BACT</name>
<keyword evidence="3" id="KW-1185">Reference proteome</keyword>
<dbReference type="RefSeq" id="WP_378016821.1">
    <property type="nucleotide sequence ID" value="NZ_JBHSKT010000003.1"/>
</dbReference>
<dbReference type="PANTHER" id="PTHR10151">
    <property type="entry name" value="ECTONUCLEOTIDE PYROPHOSPHATASE/PHOSPHODIESTERASE"/>
    <property type="match status" value="1"/>
</dbReference>
<evidence type="ECO:0000259" key="1">
    <source>
        <dbReference type="Pfam" id="PF00884"/>
    </source>
</evidence>
<dbReference type="Pfam" id="PF00884">
    <property type="entry name" value="Sulfatase"/>
    <property type="match status" value="1"/>
</dbReference>
<proteinExistence type="predicted"/>
<gene>
    <name evidence="2" type="ORF">ACFPIB_07525</name>
</gene>
<dbReference type="Gene3D" id="3.40.720.10">
    <property type="entry name" value="Alkaline Phosphatase, subunit A"/>
    <property type="match status" value="1"/>
</dbReference>